<name>A0A1H9QQU4_9ACTN</name>
<dbReference type="STRING" id="64702.SAMN05443377_10453"/>
<proteinExistence type="predicted"/>
<evidence type="ECO:0000259" key="7">
    <source>
        <dbReference type="PROSITE" id="PS51194"/>
    </source>
</evidence>
<evidence type="ECO:0000256" key="1">
    <source>
        <dbReference type="ARBA" id="ARBA00022741"/>
    </source>
</evidence>
<evidence type="ECO:0000256" key="3">
    <source>
        <dbReference type="ARBA" id="ARBA00022806"/>
    </source>
</evidence>
<sequence length="1340" mass="148752">MTSDEPAAERSRPQPVGGQDPDRRRRAAHPARVPDRLSQAEARQPAEPVISYDPALPISAHVEQIGALLADHQVLVVAGETGSGKTTQIPKICLQLGRRRIGHTQPRRIAARTVAERLAEELQVPLGETVGYQVRFTRQSSRQTRVKVMTDGVMLAEINHDRLLRRYDTIIIDEAHERSLNIDFLLGYLKQLLPSRPDLKVIITSATIDTQRFAEHFADEQGRPAPIVEVSGRTFPVEVRYRPVAADTADHGEDQDMAAGIVAGLRELGPSGDVLVFLSGEREIREAARAIEGARFTGLEVLPLFARLSAAEQHRVFAPHATRRVVLATNVAETSLTVPGIRSVIDTGLARISRYSARTKVQRLPIEPISRASADQRAGRCGRVAPGVCIRLYSQDDYASRPEFTEPEILRTNLASVILKMAQAELGDIATFPFVEAPDRVQVGDGLRLLDELGALRPGDRRHPRLTDIGRQLAELPLDPRLGRMLIEAGRLGCLREVEVIVSALAIQDVRERPAEERQKADQLHRRFFSDEILSGQPAPNSIGTTGSPARYSVHEGRRGEFGAREQPGEGGDLWAIWRLWRYLGAQRKALSGNQFRRLCRAEYINFLRVREWQDLHTQIRRIDDELGVTRNREPASVEGALTGILAGLLSHVGLAEHDKAEAKQSHRGRRQRKGPQEYLGARGAHFAIQPGSALSSHPPELVMAVELVETSRLWARTCAQIQSEWIEQVGAHLLKHSYSEPHWSSSTAGVLAYEKVSLYGIPVIARRLVDYGRIDAAQAREIFIRTGLVEQSWVPDERRGEHAFLQRNRQVRQEIEELEERTRRRDLLVDDQTIFDFYDARIPSQVHSAATFDAWWAHTEDHSLLDLHHGDLVRDDADTVEATDFPDQWQVGNLTLPVSYVFEPGSGSDGVTVSVPLAELNQLCPQTFSWQVPGLRTELATELIRTLPKPVRIQLVPAPDRARQALRWLRAHDPDHGAWFHEELGRALAATTGVLVDSADWAPEQVPGHLRVSFRVSDRAKQAHVSKDLAGLQHQLTDHVSQTLTRQASATDRTGYTSWTFGPLARTQQFSDRGITAVGHPALRDDGDSVAVVVLDTAEHAERSHAAGVRRLLVLTTPDPTRWVVSHLGNQEKLWLGNSPYGSIGELLADARLKTVDRAARGFTEIAGIRDAAAFEALALQVRQVQADMMRQVVSVAASALENAQRVRSALEGAPAPAAEDVAAQLDNLVFPAFISFTRDPWYDHLPRYLAAAAQRLDAARANPAHDERVRAGLDELCAEYDELCQACPPGPLPDEVDDIGFLIEELRVQTFAQRLRTAVSVSPQRIRKAIRAAAEQLA</sequence>
<dbReference type="RefSeq" id="WP_091967797.1">
    <property type="nucleotide sequence ID" value="NZ_FOGZ01000004.1"/>
</dbReference>
<dbReference type="Proteomes" id="UP000198815">
    <property type="component" value="Unassembled WGS sequence"/>
</dbReference>
<dbReference type="Pfam" id="PF11898">
    <property type="entry name" value="DUF3418"/>
    <property type="match status" value="1"/>
</dbReference>
<evidence type="ECO:0000256" key="4">
    <source>
        <dbReference type="ARBA" id="ARBA00022840"/>
    </source>
</evidence>
<dbReference type="InterPro" id="IPR010222">
    <property type="entry name" value="RNA_helicase_HrpA"/>
</dbReference>
<dbReference type="InterPro" id="IPR027417">
    <property type="entry name" value="P-loop_NTPase"/>
</dbReference>
<dbReference type="SMART" id="SM00847">
    <property type="entry name" value="HA2"/>
    <property type="match status" value="1"/>
</dbReference>
<dbReference type="InterPro" id="IPR011545">
    <property type="entry name" value="DEAD/DEAH_box_helicase_dom"/>
</dbReference>
<dbReference type="NCBIfam" id="TIGR01967">
    <property type="entry name" value="DEAH_box_HrpA"/>
    <property type="match status" value="1"/>
</dbReference>
<gene>
    <name evidence="8" type="ORF">SAMN05443377_10453</name>
</gene>
<dbReference type="PANTHER" id="PTHR18934:SF99">
    <property type="entry name" value="ATP-DEPENDENT RNA HELICASE DHX37-RELATED"/>
    <property type="match status" value="1"/>
</dbReference>
<feature type="region of interest" description="Disordered" evidence="5">
    <location>
        <begin position="1"/>
        <end position="46"/>
    </location>
</feature>
<dbReference type="FunFam" id="1.20.120.1080:FF:000005">
    <property type="entry name" value="ATP-dependent helicase HrpA"/>
    <property type="match status" value="1"/>
</dbReference>
<keyword evidence="2" id="KW-0378">Hydrolase</keyword>
<protein>
    <submittedName>
        <fullName evidence="8">ATP-dependent helicase HrpA</fullName>
    </submittedName>
</protein>
<dbReference type="Pfam" id="PF07717">
    <property type="entry name" value="OB_NTP_bind"/>
    <property type="match status" value="1"/>
</dbReference>
<dbReference type="Pfam" id="PF21010">
    <property type="entry name" value="HA2_C"/>
    <property type="match status" value="1"/>
</dbReference>
<dbReference type="GO" id="GO:0016787">
    <property type="term" value="F:hydrolase activity"/>
    <property type="evidence" value="ECO:0007669"/>
    <property type="project" value="UniProtKB-KW"/>
</dbReference>
<dbReference type="Pfam" id="PF00270">
    <property type="entry name" value="DEAD"/>
    <property type="match status" value="1"/>
</dbReference>
<dbReference type="InterPro" id="IPR007502">
    <property type="entry name" value="Helicase-assoc_dom"/>
</dbReference>
<dbReference type="InterPro" id="IPR014001">
    <property type="entry name" value="Helicase_ATP-bd"/>
</dbReference>
<reference evidence="8 9" key="1">
    <citation type="submission" date="2016-10" db="EMBL/GenBank/DDBJ databases">
        <authorList>
            <person name="de Groot N.N."/>
        </authorList>
    </citation>
    <scope>NUCLEOTIDE SEQUENCE [LARGE SCALE GENOMIC DNA]</scope>
    <source>
        <strain evidence="8 9">DSM 16859</strain>
    </source>
</reference>
<keyword evidence="9" id="KW-1185">Reference proteome</keyword>
<dbReference type="PROSITE" id="PS51194">
    <property type="entry name" value="HELICASE_CTER"/>
    <property type="match status" value="1"/>
</dbReference>
<dbReference type="GO" id="GO:0005524">
    <property type="term" value="F:ATP binding"/>
    <property type="evidence" value="ECO:0007669"/>
    <property type="project" value="UniProtKB-KW"/>
</dbReference>
<dbReference type="OrthoDB" id="9805617at2"/>
<dbReference type="Gene3D" id="1.20.120.1080">
    <property type="match status" value="1"/>
</dbReference>
<dbReference type="InterPro" id="IPR003593">
    <property type="entry name" value="AAA+_ATPase"/>
</dbReference>
<dbReference type="SMART" id="SM00487">
    <property type="entry name" value="DEXDc"/>
    <property type="match status" value="1"/>
</dbReference>
<dbReference type="Pfam" id="PF00271">
    <property type="entry name" value="Helicase_C"/>
    <property type="match status" value="1"/>
</dbReference>
<accession>A0A1H9QQU4</accession>
<organism evidence="8 9">
    <name type="scientific">Propionibacterium cyclohexanicum</name>
    <dbReference type="NCBI Taxonomy" id="64702"/>
    <lineage>
        <taxon>Bacteria</taxon>
        <taxon>Bacillati</taxon>
        <taxon>Actinomycetota</taxon>
        <taxon>Actinomycetes</taxon>
        <taxon>Propionibacteriales</taxon>
        <taxon>Propionibacteriaceae</taxon>
        <taxon>Propionibacterium</taxon>
    </lineage>
</organism>
<feature type="domain" description="Helicase C-terminal" evidence="7">
    <location>
        <begin position="260"/>
        <end position="425"/>
    </location>
</feature>
<evidence type="ECO:0000256" key="2">
    <source>
        <dbReference type="ARBA" id="ARBA00022801"/>
    </source>
</evidence>
<dbReference type="InterPro" id="IPR011709">
    <property type="entry name" value="DEAD-box_helicase_OB_fold"/>
</dbReference>
<evidence type="ECO:0000259" key="6">
    <source>
        <dbReference type="PROSITE" id="PS51192"/>
    </source>
</evidence>
<dbReference type="InterPro" id="IPR024590">
    <property type="entry name" value="HrpA_C"/>
</dbReference>
<dbReference type="EMBL" id="FOGZ01000004">
    <property type="protein sequence ID" value="SER62605.1"/>
    <property type="molecule type" value="Genomic_DNA"/>
</dbReference>
<keyword evidence="4" id="KW-0067">ATP-binding</keyword>
<evidence type="ECO:0000313" key="8">
    <source>
        <dbReference type="EMBL" id="SER62605.1"/>
    </source>
</evidence>
<keyword evidence="1" id="KW-0547">Nucleotide-binding</keyword>
<evidence type="ECO:0000313" key="9">
    <source>
        <dbReference type="Proteomes" id="UP000198815"/>
    </source>
</evidence>
<dbReference type="SMART" id="SM00382">
    <property type="entry name" value="AAA"/>
    <property type="match status" value="1"/>
</dbReference>
<feature type="domain" description="Helicase ATP-binding" evidence="6">
    <location>
        <begin position="66"/>
        <end position="226"/>
    </location>
</feature>
<dbReference type="SUPFAM" id="SSF52540">
    <property type="entry name" value="P-loop containing nucleoside triphosphate hydrolases"/>
    <property type="match status" value="1"/>
</dbReference>
<dbReference type="SMART" id="SM00490">
    <property type="entry name" value="HELICc"/>
    <property type="match status" value="1"/>
</dbReference>
<dbReference type="InterPro" id="IPR001650">
    <property type="entry name" value="Helicase_C-like"/>
</dbReference>
<keyword evidence="3 8" id="KW-0347">Helicase</keyword>
<dbReference type="InterPro" id="IPR048333">
    <property type="entry name" value="HA2_WH"/>
</dbReference>
<dbReference type="Pfam" id="PF04408">
    <property type="entry name" value="WHD_HA2"/>
    <property type="match status" value="1"/>
</dbReference>
<dbReference type="Gene3D" id="3.40.50.300">
    <property type="entry name" value="P-loop containing nucleotide triphosphate hydrolases"/>
    <property type="match status" value="2"/>
</dbReference>
<dbReference type="GO" id="GO:0003723">
    <property type="term" value="F:RNA binding"/>
    <property type="evidence" value="ECO:0007669"/>
    <property type="project" value="TreeGrafter"/>
</dbReference>
<evidence type="ECO:0000256" key="5">
    <source>
        <dbReference type="SAM" id="MobiDB-lite"/>
    </source>
</evidence>
<dbReference type="PANTHER" id="PTHR18934">
    <property type="entry name" value="ATP-DEPENDENT RNA HELICASE"/>
    <property type="match status" value="1"/>
</dbReference>
<dbReference type="PROSITE" id="PS51192">
    <property type="entry name" value="HELICASE_ATP_BIND_1"/>
    <property type="match status" value="1"/>
</dbReference>
<dbReference type="GO" id="GO:0003724">
    <property type="term" value="F:RNA helicase activity"/>
    <property type="evidence" value="ECO:0007669"/>
    <property type="project" value="InterPro"/>
</dbReference>
<dbReference type="CDD" id="cd18791">
    <property type="entry name" value="SF2_C_RHA"/>
    <property type="match status" value="1"/>
</dbReference>